<keyword evidence="2" id="KW-1185">Reference proteome</keyword>
<dbReference type="PANTHER" id="PTHR42085:SF2">
    <property type="entry name" value="F-BOX DOMAIN-CONTAINING PROTEIN"/>
    <property type="match status" value="1"/>
</dbReference>
<organism evidence="1 2">
    <name type="scientific">Arthrobotrys conoides</name>
    <dbReference type="NCBI Taxonomy" id="74498"/>
    <lineage>
        <taxon>Eukaryota</taxon>
        <taxon>Fungi</taxon>
        <taxon>Dikarya</taxon>
        <taxon>Ascomycota</taxon>
        <taxon>Pezizomycotina</taxon>
        <taxon>Orbiliomycetes</taxon>
        <taxon>Orbiliales</taxon>
        <taxon>Orbiliaceae</taxon>
        <taxon>Arthrobotrys</taxon>
    </lineage>
</organism>
<reference evidence="1 2" key="1">
    <citation type="submission" date="2019-10" db="EMBL/GenBank/DDBJ databases">
        <authorList>
            <person name="Palmer J.M."/>
        </authorList>
    </citation>
    <scope>NUCLEOTIDE SEQUENCE [LARGE SCALE GENOMIC DNA]</scope>
    <source>
        <strain evidence="1 2">TWF506</strain>
    </source>
</reference>
<dbReference type="EMBL" id="JAVHJM010000003">
    <property type="protein sequence ID" value="KAK6516139.1"/>
    <property type="molecule type" value="Genomic_DNA"/>
</dbReference>
<accession>A0AAN8RYH1</accession>
<evidence type="ECO:0000313" key="2">
    <source>
        <dbReference type="Proteomes" id="UP001307849"/>
    </source>
</evidence>
<dbReference type="PANTHER" id="PTHR42085">
    <property type="entry name" value="F-BOX DOMAIN-CONTAINING PROTEIN"/>
    <property type="match status" value="1"/>
</dbReference>
<protein>
    <recommendedName>
        <fullName evidence="3">F-box domain-containing protein</fullName>
    </recommendedName>
</protein>
<dbReference type="Proteomes" id="UP001307849">
    <property type="component" value="Unassembled WGS sequence"/>
</dbReference>
<evidence type="ECO:0000313" key="1">
    <source>
        <dbReference type="EMBL" id="KAK6516139.1"/>
    </source>
</evidence>
<evidence type="ECO:0008006" key="3">
    <source>
        <dbReference type="Google" id="ProtNLM"/>
    </source>
</evidence>
<proteinExistence type="predicted"/>
<name>A0AAN8RYH1_9PEZI</name>
<dbReference type="AlphaFoldDB" id="A0AAN8RYH1"/>
<gene>
    <name evidence="1" type="ORF">TWF506_006049</name>
</gene>
<sequence length="351" mass="40916">MASTFLNLPLEIRDQIYGYLVIFNISPVPDAPNHISYWVPFHKPFLDLLILRVNKQVHDEASTVLYSRNTFPIRLKIIGTDFCKPSEHSCPNFAVNYKTLWEDVNYHRTLDKDSVEYYTEVSRGHYPLTKINQEQVVQTPAPRYQHLIRRAKIAIYDIRVKAFGPCDSITGQPIDIDVLPRDAKWRRSVVSILMPFVRARLSSIISDWEKAKLDIEIHPSFLHPTSQPDAIGRNLTETEVDALNVKYLKELAYTAWPLITLGGRYSLKLDHPAERRFRDIKEETLRECDDEIAFEKEEEERFKEMNLEDSYSWAIEQGMLVIAADWHEYPRSKRVVRCFGRPPPSKLPSPM</sequence>
<comment type="caution">
    <text evidence="1">The sequence shown here is derived from an EMBL/GenBank/DDBJ whole genome shotgun (WGS) entry which is preliminary data.</text>
</comment>
<dbReference type="InterPro" id="IPR038883">
    <property type="entry name" value="AN11006-like"/>
</dbReference>